<dbReference type="EMBL" id="QAOQ01000002">
    <property type="protein sequence ID" value="PTQ99360.1"/>
    <property type="molecule type" value="Genomic_DNA"/>
</dbReference>
<dbReference type="CDD" id="cd04647">
    <property type="entry name" value="LbH_MAT_like"/>
    <property type="match status" value="1"/>
</dbReference>
<dbReference type="Gene3D" id="2.160.10.10">
    <property type="entry name" value="Hexapeptide repeat proteins"/>
    <property type="match status" value="1"/>
</dbReference>
<evidence type="ECO:0000313" key="4">
    <source>
        <dbReference type="EMBL" id="PTQ99360.1"/>
    </source>
</evidence>
<evidence type="ECO:0000256" key="3">
    <source>
        <dbReference type="ARBA" id="ARBA00023315"/>
    </source>
</evidence>
<keyword evidence="1 4" id="KW-0808">Transferase</keyword>
<evidence type="ECO:0000256" key="1">
    <source>
        <dbReference type="ARBA" id="ARBA00022679"/>
    </source>
</evidence>
<dbReference type="PANTHER" id="PTHR23416:SF78">
    <property type="entry name" value="LIPOPOLYSACCHARIDE BIOSYNTHESIS O-ACETYL TRANSFERASE WBBJ-RELATED"/>
    <property type="match status" value="1"/>
</dbReference>
<keyword evidence="5" id="KW-1185">Reference proteome</keyword>
<gene>
    <name evidence="4" type="ORF">C8P68_102176</name>
</gene>
<dbReference type="SUPFAM" id="SSF51161">
    <property type="entry name" value="Trimeric LpxA-like enzymes"/>
    <property type="match status" value="1"/>
</dbReference>
<organism evidence="4 5">
    <name type="scientific">Mucilaginibacter yixingensis</name>
    <dbReference type="NCBI Taxonomy" id="1295612"/>
    <lineage>
        <taxon>Bacteria</taxon>
        <taxon>Pseudomonadati</taxon>
        <taxon>Bacteroidota</taxon>
        <taxon>Sphingobacteriia</taxon>
        <taxon>Sphingobacteriales</taxon>
        <taxon>Sphingobacteriaceae</taxon>
        <taxon>Mucilaginibacter</taxon>
    </lineage>
</organism>
<dbReference type="PROSITE" id="PS00101">
    <property type="entry name" value="HEXAPEP_TRANSFERASES"/>
    <property type="match status" value="1"/>
</dbReference>
<sequence>MSVLKRYIAKMLHNITQSGYYRLAVADALDRQHKAQFSHLGGNSILPAQLTLIGPQYTFIGDNFKADDRLRLEAWDNYAGQVFTPQLKIGNNVSLGTDVHIGCINQITIGSGVLMGSRIYITDHSHGDTTTEALKLPPVQRRLVSKGPVIIEDNVWIGDGVCIMPNVHVGTNAIIGANAVVTKDVPANTVVAGVPACIIKTLV</sequence>
<proteinExistence type="predicted"/>
<name>A0A2T5JC77_9SPHI</name>
<protein>
    <submittedName>
        <fullName evidence="4">Acetyltransferase-like isoleucine patch superfamily enzyme</fullName>
    </submittedName>
</protein>
<accession>A0A2T5JC77</accession>
<reference evidence="4 5" key="1">
    <citation type="submission" date="2018-04" db="EMBL/GenBank/DDBJ databases">
        <title>Genomic Encyclopedia of Archaeal and Bacterial Type Strains, Phase II (KMG-II): from individual species to whole genera.</title>
        <authorList>
            <person name="Goeker M."/>
        </authorList>
    </citation>
    <scope>NUCLEOTIDE SEQUENCE [LARGE SCALE GENOMIC DNA]</scope>
    <source>
        <strain evidence="4 5">DSM 26809</strain>
    </source>
</reference>
<dbReference type="PANTHER" id="PTHR23416">
    <property type="entry name" value="SIALIC ACID SYNTHASE-RELATED"/>
    <property type="match status" value="1"/>
</dbReference>
<evidence type="ECO:0000313" key="5">
    <source>
        <dbReference type="Proteomes" id="UP000244168"/>
    </source>
</evidence>
<evidence type="ECO:0000256" key="2">
    <source>
        <dbReference type="ARBA" id="ARBA00022737"/>
    </source>
</evidence>
<dbReference type="InterPro" id="IPR018357">
    <property type="entry name" value="Hexapep_transf_CS"/>
</dbReference>
<dbReference type="Pfam" id="PF00132">
    <property type="entry name" value="Hexapep"/>
    <property type="match status" value="1"/>
</dbReference>
<comment type="caution">
    <text evidence="4">The sequence shown here is derived from an EMBL/GenBank/DDBJ whole genome shotgun (WGS) entry which is preliminary data.</text>
</comment>
<dbReference type="InterPro" id="IPR011004">
    <property type="entry name" value="Trimer_LpxA-like_sf"/>
</dbReference>
<dbReference type="InterPro" id="IPR051159">
    <property type="entry name" value="Hexapeptide_acetyltransf"/>
</dbReference>
<keyword evidence="2" id="KW-0677">Repeat</keyword>
<dbReference type="AlphaFoldDB" id="A0A2T5JC77"/>
<dbReference type="Proteomes" id="UP000244168">
    <property type="component" value="Unassembled WGS sequence"/>
</dbReference>
<dbReference type="InterPro" id="IPR001451">
    <property type="entry name" value="Hexapep"/>
</dbReference>
<keyword evidence="3" id="KW-0012">Acyltransferase</keyword>
<dbReference type="GO" id="GO:0016746">
    <property type="term" value="F:acyltransferase activity"/>
    <property type="evidence" value="ECO:0007669"/>
    <property type="project" value="UniProtKB-KW"/>
</dbReference>